<protein>
    <submittedName>
        <fullName evidence="2">Uncharacterized protein</fullName>
    </submittedName>
</protein>
<keyword evidence="3" id="KW-1185">Reference proteome</keyword>
<evidence type="ECO:0000313" key="3">
    <source>
        <dbReference type="Proteomes" id="UP001500151"/>
    </source>
</evidence>
<dbReference type="EMBL" id="BAAASJ010000124">
    <property type="protein sequence ID" value="GAA2662958.1"/>
    <property type="molecule type" value="Genomic_DNA"/>
</dbReference>
<organism evidence="2 3">
    <name type="scientific">Streptomyces vastus</name>
    <dbReference type="NCBI Taxonomy" id="285451"/>
    <lineage>
        <taxon>Bacteria</taxon>
        <taxon>Bacillati</taxon>
        <taxon>Actinomycetota</taxon>
        <taxon>Actinomycetes</taxon>
        <taxon>Kitasatosporales</taxon>
        <taxon>Streptomycetaceae</taxon>
        <taxon>Streptomyces</taxon>
    </lineage>
</organism>
<feature type="compositionally biased region" description="Polar residues" evidence="1">
    <location>
        <begin position="222"/>
        <end position="234"/>
    </location>
</feature>
<name>A0ABP6EAL2_9ACTN</name>
<feature type="region of interest" description="Disordered" evidence="1">
    <location>
        <begin position="61"/>
        <end position="113"/>
    </location>
</feature>
<accession>A0ABP6EAL2</accession>
<proteinExistence type="predicted"/>
<feature type="region of interest" description="Disordered" evidence="1">
    <location>
        <begin position="155"/>
        <end position="234"/>
    </location>
</feature>
<gene>
    <name evidence="2" type="ORF">GCM10010307_82470</name>
</gene>
<feature type="compositionally biased region" description="Polar residues" evidence="1">
    <location>
        <begin position="67"/>
        <end position="80"/>
    </location>
</feature>
<dbReference type="Proteomes" id="UP001500151">
    <property type="component" value="Unassembled WGS sequence"/>
</dbReference>
<reference evidence="3" key="1">
    <citation type="journal article" date="2019" name="Int. J. Syst. Evol. Microbiol.">
        <title>The Global Catalogue of Microorganisms (GCM) 10K type strain sequencing project: providing services to taxonomists for standard genome sequencing and annotation.</title>
        <authorList>
            <consortium name="The Broad Institute Genomics Platform"/>
            <consortium name="The Broad Institute Genome Sequencing Center for Infectious Disease"/>
            <person name="Wu L."/>
            <person name="Ma J."/>
        </authorList>
    </citation>
    <scope>NUCLEOTIDE SEQUENCE [LARGE SCALE GENOMIC DNA]</scope>
    <source>
        <strain evidence="3">JCM 4524</strain>
    </source>
</reference>
<comment type="caution">
    <text evidence="2">The sequence shown here is derived from an EMBL/GenBank/DDBJ whole genome shotgun (WGS) entry which is preliminary data.</text>
</comment>
<evidence type="ECO:0000313" key="2">
    <source>
        <dbReference type="EMBL" id="GAA2662958.1"/>
    </source>
</evidence>
<sequence length="234" mass="23823">MSAACSPPEPEPTPFATWNPARGVWETHPVNPACGHWACYSRTWPTSGTTRAGRAYAPLTSAPRTVESASSSLPGQQHPQNEPLLKTPTANLGSNGGSQHPDRRKAGGHGPTLADEIEHLLPTPKASDGAKGSPNQRHGDGTLALASTAAALTAQSTSTGADARQPSDLQKAAGHTTAPADATEHLLPTPTSADGNGGAGTTPKRKGGMNLRTAVTHLPTGGPTTYPSSADGNT</sequence>
<evidence type="ECO:0000256" key="1">
    <source>
        <dbReference type="SAM" id="MobiDB-lite"/>
    </source>
</evidence>